<evidence type="ECO:0000256" key="1">
    <source>
        <dbReference type="SAM" id="MobiDB-lite"/>
    </source>
</evidence>
<feature type="compositionally biased region" description="Low complexity" evidence="1">
    <location>
        <begin position="38"/>
        <end position="53"/>
    </location>
</feature>
<evidence type="ECO:0000313" key="2">
    <source>
        <dbReference type="EMBL" id="GAH35576.1"/>
    </source>
</evidence>
<accession>X1EQC2</accession>
<feature type="non-terminal residue" evidence="2">
    <location>
        <position position="60"/>
    </location>
</feature>
<comment type="caution">
    <text evidence="2">The sequence shown here is derived from an EMBL/GenBank/DDBJ whole genome shotgun (WGS) entry which is preliminary data.</text>
</comment>
<dbReference type="EMBL" id="BARU01014681">
    <property type="protein sequence ID" value="GAH35576.1"/>
    <property type="molecule type" value="Genomic_DNA"/>
</dbReference>
<reference evidence="2" key="1">
    <citation type="journal article" date="2014" name="Front. Microbiol.">
        <title>High frequency of phylogenetically diverse reductive dehalogenase-homologous genes in deep subseafloor sedimentary metagenomes.</title>
        <authorList>
            <person name="Kawai M."/>
            <person name="Futagami T."/>
            <person name="Toyoda A."/>
            <person name="Takaki Y."/>
            <person name="Nishi S."/>
            <person name="Hori S."/>
            <person name="Arai W."/>
            <person name="Tsubouchi T."/>
            <person name="Morono Y."/>
            <person name="Uchiyama I."/>
            <person name="Ito T."/>
            <person name="Fujiyama A."/>
            <person name="Inagaki F."/>
            <person name="Takami H."/>
        </authorList>
    </citation>
    <scope>NUCLEOTIDE SEQUENCE</scope>
    <source>
        <strain evidence="2">Expedition CK06-06</strain>
    </source>
</reference>
<name>X1EQC2_9ZZZZ</name>
<gene>
    <name evidence="2" type="ORF">S03H2_25760</name>
</gene>
<proteinExistence type="predicted"/>
<protein>
    <submittedName>
        <fullName evidence="2">Uncharacterized protein</fullName>
    </submittedName>
</protein>
<sequence length="60" mass="6004">MRIEKSPGASLNEFRLPRAAALSLALLSTSAIVTPAAAQQAPAGPSAQALPGAKQQPLPA</sequence>
<organism evidence="2">
    <name type="scientific">marine sediment metagenome</name>
    <dbReference type="NCBI Taxonomy" id="412755"/>
    <lineage>
        <taxon>unclassified sequences</taxon>
        <taxon>metagenomes</taxon>
        <taxon>ecological metagenomes</taxon>
    </lineage>
</organism>
<dbReference type="AlphaFoldDB" id="X1EQC2"/>
<feature type="region of interest" description="Disordered" evidence="1">
    <location>
        <begin position="38"/>
        <end position="60"/>
    </location>
</feature>